<dbReference type="Gene3D" id="1.10.1220.10">
    <property type="entry name" value="Met repressor-like"/>
    <property type="match status" value="1"/>
</dbReference>
<keyword evidence="1" id="KW-0805">Transcription regulation</keyword>
<dbReference type="OrthoDB" id="25654at2157"/>
<dbReference type="RefSeq" id="WP_013736888.1">
    <property type="nucleotide sequence ID" value="NC_015435.1"/>
</dbReference>
<evidence type="ECO:0000256" key="2">
    <source>
        <dbReference type="ARBA" id="ARBA00023125"/>
    </source>
</evidence>
<dbReference type="SUPFAM" id="SSF55021">
    <property type="entry name" value="ACT-like"/>
    <property type="match status" value="1"/>
</dbReference>
<dbReference type="InterPro" id="IPR014864">
    <property type="entry name" value="TF_NikR_Ni-bd_C"/>
</dbReference>
<dbReference type="InterPro" id="IPR045865">
    <property type="entry name" value="ACT-like_dom_sf"/>
</dbReference>
<dbReference type="eggNOG" id="arCOG01008">
    <property type="taxonomic scope" value="Archaea"/>
</dbReference>
<dbReference type="Gene3D" id="3.30.70.1150">
    <property type="entry name" value="ACT-like. Chain A, domain 2"/>
    <property type="match status" value="1"/>
</dbReference>
<dbReference type="HOGENOM" id="CLU_113319_2_1_2"/>
<dbReference type="InterPro" id="IPR050192">
    <property type="entry name" value="CopG/NikR_regulator"/>
</dbReference>
<name>F4FZ81_METCR</name>
<evidence type="ECO:0000313" key="6">
    <source>
        <dbReference type="Proteomes" id="UP000007812"/>
    </source>
</evidence>
<dbReference type="PATRIC" id="fig|1006006.8.peg.283"/>
<protein>
    <submittedName>
        <fullName evidence="5">CopG family transcriptional regulator</fullName>
    </submittedName>
</protein>
<dbReference type="InterPro" id="IPR010985">
    <property type="entry name" value="Ribbon_hlx_hlx"/>
</dbReference>
<dbReference type="SUPFAM" id="SSF47598">
    <property type="entry name" value="Ribbon-helix-helix"/>
    <property type="match status" value="1"/>
</dbReference>
<reference evidence="5 6" key="1">
    <citation type="journal article" date="2011" name="J. Bacteriol.">
        <title>Complete genome sequence of Metallosphaera cuprina, a metal sulfide-oxidizing archaeon from a hot spring.</title>
        <authorList>
            <person name="Liu L.J."/>
            <person name="You X.Y."/>
            <person name="Zheng H."/>
            <person name="Wang S."/>
            <person name="Jiang C.Y."/>
            <person name="Liu S.J."/>
        </authorList>
    </citation>
    <scope>NUCLEOTIDE SEQUENCE [LARGE SCALE GENOMIC DNA]</scope>
    <source>
        <strain evidence="5 6">Ar-4</strain>
    </source>
</reference>
<dbReference type="PANTHER" id="PTHR34719:SF2">
    <property type="entry name" value="NICKEL-RESPONSIVE REGULATOR"/>
    <property type="match status" value="1"/>
</dbReference>
<feature type="domain" description="Transcription factor NikR nickel binding C-terminal" evidence="4">
    <location>
        <begin position="53"/>
        <end position="124"/>
    </location>
</feature>
<keyword evidence="3" id="KW-0804">Transcription</keyword>
<dbReference type="PANTHER" id="PTHR34719">
    <property type="entry name" value="NICKEL-RESPONSIVE REGULATOR"/>
    <property type="match status" value="1"/>
</dbReference>
<evidence type="ECO:0000256" key="1">
    <source>
        <dbReference type="ARBA" id="ARBA00023015"/>
    </source>
</evidence>
<evidence type="ECO:0000313" key="5">
    <source>
        <dbReference type="EMBL" id="AEB94390.1"/>
    </source>
</evidence>
<keyword evidence="6" id="KW-1185">Reference proteome</keyword>
<dbReference type="STRING" id="1006006.Mcup_0282"/>
<dbReference type="EMBL" id="CP002656">
    <property type="protein sequence ID" value="AEB94390.1"/>
    <property type="molecule type" value="Genomic_DNA"/>
</dbReference>
<dbReference type="AlphaFoldDB" id="F4FZ81"/>
<dbReference type="GeneID" id="10492476"/>
<dbReference type="InterPro" id="IPR027271">
    <property type="entry name" value="Acetolactate_synth/TF_NikR_C"/>
</dbReference>
<organism evidence="5 6">
    <name type="scientific">Metallosphaera cuprina (strain Ar-4)</name>
    <dbReference type="NCBI Taxonomy" id="1006006"/>
    <lineage>
        <taxon>Archaea</taxon>
        <taxon>Thermoproteota</taxon>
        <taxon>Thermoprotei</taxon>
        <taxon>Sulfolobales</taxon>
        <taxon>Sulfolobaceae</taxon>
        <taxon>Metallosphaera</taxon>
    </lineage>
</organism>
<proteinExistence type="predicted"/>
<dbReference type="InterPro" id="IPR013321">
    <property type="entry name" value="Arc_rbn_hlx_hlx"/>
</dbReference>
<dbReference type="GO" id="GO:0003677">
    <property type="term" value="F:DNA binding"/>
    <property type="evidence" value="ECO:0007669"/>
    <property type="project" value="UniProtKB-KW"/>
</dbReference>
<accession>F4FZ81</accession>
<dbReference type="KEGG" id="mcn:Mcup_0282"/>
<gene>
    <name evidence="5" type="ordered locus">Mcup_0282</name>
</gene>
<dbReference type="Proteomes" id="UP000007812">
    <property type="component" value="Chromosome"/>
</dbReference>
<dbReference type="Pfam" id="PF08753">
    <property type="entry name" value="NikR_C"/>
    <property type="match status" value="1"/>
</dbReference>
<evidence type="ECO:0000256" key="3">
    <source>
        <dbReference type="ARBA" id="ARBA00023163"/>
    </source>
</evidence>
<dbReference type="GO" id="GO:0006355">
    <property type="term" value="P:regulation of DNA-templated transcription"/>
    <property type="evidence" value="ECO:0007669"/>
    <property type="project" value="InterPro"/>
</dbReference>
<keyword evidence="2" id="KW-0238">DNA-binding</keyword>
<sequence>MNVEKISVALNKRTLKRLEDRAKLEGVSRSRLVEIALVDYLDEFSDDNSNVLGILNLVYDDTAGNEIIATEHQFESLIISTLHIHVDDKNCMEAVALRGRRADLENLVKSLTQIHGVKKAKLMISLEVSR</sequence>
<evidence type="ECO:0000259" key="4">
    <source>
        <dbReference type="Pfam" id="PF08753"/>
    </source>
</evidence>